<dbReference type="EMBL" id="HBIV01003392">
    <property type="protein sequence ID" value="CAE0647238.1"/>
    <property type="molecule type" value="Transcribed_RNA"/>
</dbReference>
<dbReference type="SUPFAM" id="SSF50998">
    <property type="entry name" value="Quinoprotein alcohol dehydrogenase-like"/>
    <property type="match status" value="1"/>
</dbReference>
<feature type="compositionally biased region" description="Basic residues" evidence="3">
    <location>
        <begin position="1146"/>
        <end position="1156"/>
    </location>
</feature>
<evidence type="ECO:0008006" key="5">
    <source>
        <dbReference type="Google" id="ProtNLM"/>
    </source>
</evidence>
<gene>
    <name evidence="4" type="ORF">LGLO00237_LOCUS2318</name>
</gene>
<dbReference type="InterPro" id="IPR015943">
    <property type="entry name" value="WD40/YVTN_repeat-like_dom_sf"/>
</dbReference>
<sequence>MDSKLLKRGSHLRSPAVGLKLDYLFGLGPKVTNNVEYVEETEVLFPCGHYVISYDTEKRTQNFMTNPQASVGQKITAMAVNQKCKLLAVAESGDGDNPPWITIYDVETHKAKRLPFSPDQKSREIVCMDLSPDGHTLLTLGGAPDYQLTNWQWQKGRALQKQKISNPTSAKIYQCSYCPTDPACVCLTGDGILHFMRIEISEFRVIRYSLGNREPQNYLCHAWVDVRLLIGTEKGDILVFINAEYRGILESSPGNPIYCIATYSKGFVCGCDRALLYVFEPDERAMYKRNKSFEIDGNFKKITSISVSPAEDTIACALENSQAYVMGISNTDIAEDMSFEPLALPFHHQAITGLDSCLRKPLVVTCGLDKSVRVWNYLEKTLESIRFFNEEPYSVAIHPSGFHILVGFIDSLKLLNLLMDDVKLCKEFPIRGCHECHFSNGGHLFAAVDGPQIVIYRTYTCEEVGRLKQHTGKVTSIQWAEDDSILFSAGVDGSVFQWSVSSLISVAEHKQKGCNYTCVLGRSVIKGLKSGERARSNEMFVIGSDMMIKQINQSGVLSEKAVSMAVSQMVMNTEKRLIVAGTSKGSLLSCGLSDGKLVENEIPPINCHDGKCTRMRLSADQKYLFTASEDGTLAMFEIVDSAEKHSKKGKEKKDDGRLPWSEDILVSKRNLEAKLTMLTTLKAKVEELQHRNQIQLAEKQKSYRAKMDEVEQKFNAELALDQKRYGELEGTKIKLEQEFEARMHKLQEQKESRIKSLVEHHQQKLQTETEKFDELMESRASAEADWKNQYQSTIEKYVAEKRALDKENARQLREKHREQEEAEHQKKAVKRDFKETQELMEEITDREFEDLKSKYDKILNTEQKETLQLKDENASLRRKFEKLQEQINENDAELKSKTDEREKKRLGIENLKKDIKSQEKEIRDRQATIQEKDNLIRDLRKKNQELEKFKFVLDYKISELQKQNNPREAESRECAKQLHEMKRELGLYETKNSILKLGREDCQQKLEGISKSIEKHSGDMAEVIMVIKKIKLELKDLKKIKTYKEQAKFVKALHARYSSREANHPRAKKSLTQEHDANKEHLRNRSFLERTVESLKRQLRKDVKHAQRDYDRIMKENVVLVREINNLRRQYQTTVESMKLKDQRIEKKRRERMRRNAQRDAQRSGKLTGLEPIHQSPPSHRSIGDSKQQIAAQQEQIAHLKQQLQELLEREQQQMKGKSEKRPGSGTKLPPMGKNASAVAGAMLDSMALEAAVKGSAEKP</sequence>
<dbReference type="PROSITE" id="PS50082">
    <property type="entry name" value="WD_REPEATS_2"/>
    <property type="match status" value="1"/>
</dbReference>
<dbReference type="PANTHER" id="PTHR32215">
    <property type="entry name" value="CILIA- AND FLAGELLA-ASSOCIATED PROTEIN 57"/>
    <property type="match status" value="1"/>
</dbReference>
<organism evidence="4">
    <name type="scientific">Lotharella globosa</name>
    <dbReference type="NCBI Taxonomy" id="91324"/>
    <lineage>
        <taxon>Eukaryota</taxon>
        <taxon>Sar</taxon>
        <taxon>Rhizaria</taxon>
        <taxon>Cercozoa</taxon>
        <taxon>Chlorarachniophyceae</taxon>
        <taxon>Lotharella</taxon>
    </lineage>
</organism>
<keyword evidence="2" id="KW-0175">Coiled coil</keyword>
<evidence type="ECO:0000313" key="4">
    <source>
        <dbReference type="EMBL" id="CAE0647238.1"/>
    </source>
</evidence>
<feature type="region of interest" description="Disordered" evidence="3">
    <location>
        <begin position="1139"/>
        <end position="1195"/>
    </location>
</feature>
<reference evidence="4" key="1">
    <citation type="submission" date="2021-01" db="EMBL/GenBank/DDBJ databases">
        <authorList>
            <person name="Corre E."/>
            <person name="Pelletier E."/>
            <person name="Niang G."/>
            <person name="Scheremetjew M."/>
            <person name="Finn R."/>
            <person name="Kale V."/>
            <person name="Holt S."/>
            <person name="Cochrane G."/>
            <person name="Meng A."/>
            <person name="Brown T."/>
            <person name="Cohen L."/>
        </authorList>
    </citation>
    <scope>NUCLEOTIDE SEQUENCE</scope>
    <source>
        <strain evidence="4">CCCM811</strain>
    </source>
</reference>
<feature type="coiled-coil region" evidence="2">
    <location>
        <begin position="668"/>
        <end position="698"/>
    </location>
</feature>
<dbReference type="PANTHER" id="PTHR32215:SF0">
    <property type="entry name" value="CILIA- AND FLAGELLA-ASSOCIATED PROTEIN 57"/>
    <property type="match status" value="1"/>
</dbReference>
<feature type="region of interest" description="Disordered" evidence="3">
    <location>
        <begin position="1060"/>
        <end position="1085"/>
    </location>
</feature>
<proteinExistence type="predicted"/>
<protein>
    <recommendedName>
        <fullName evidence="5">Cilia- and flagella-associated protein 57</fullName>
    </recommendedName>
</protein>
<dbReference type="AlphaFoldDB" id="A0A7S3YC75"/>
<name>A0A7S3YC75_9EUKA</name>
<dbReference type="Pfam" id="PF00400">
    <property type="entry name" value="WD40"/>
    <property type="match status" value="3"/>
</dbReference>
<evidence type="ECO:0000256" key="3">
    <source>
        <dbReference type="SAM" id="MobiDB-lite"/>
    </source>
</evidence>
<dbReference type="Gene3D" id="2.130.10.10">
    <property type="entry name" value="YVTN repeat-like/Quinoprotein amine dehydrogenase"/>
    <property type="match status" value="3"/>
</dbReference>
<accession>A0A7S3YC75</accession>
<evidence type="ECO:0000256" key="1">
    <source>
        <dbReference type="PROSITE-ProRule" id="PRU00221"/>
    </source>
</evidence>
<dbReference type="InterPro" id="IPR001680">
    <property type="entry name" value="WD40_rpt"/>
</dbReference>
<feature type="coiled-coil region" evidence="2">
    <location>
        <begin position="758"/>
        <end position="949"/>
    </location>
</feature>
<evidence type="ECO:0000256" key="2">
    <source>
        <dbReference type="SAM" id="Coils"/>
    </source>
</evidence>
<feature type="region of interest" description="Disordered" evidence="3">
    <location>
        <begin position="1208"/>
        <end position="1238"/>
    </location>
</feature>
<keyword evidence="1" id="KW-0853">WD repeat</keyword>
<feature type="compositionally biased region" description="Basic and acidic residues" evidence="3">
    <location>
        <begin position="1071"/>
        <end position="1085"/>
    </location>
</feature>
<feature type="compositionally biased region" description="Basic and acidic residues" evidence="3">
    <location>
        <begin position="1208"/>
        <end position="1223"/>
    </location>
</feature>
<dbReference type="SMART" id="SM00320">
    <property type="entry name" value="WD40"/>
    <property type="match status" value="5"/>
</dbReference>
<feature type="repeat" description="WD" evidence="1">
    <location>
        <begin position="467"/>
        <end position="508"/>
    </location>
</feature>
<dbReference type="InterPro" id="IPR052993">
    <property type="entry name" value="CFA-57"/>
</dbReference>
<dbReference type="PROSITE" id="PS50294">
    <property type="entry name" value="WD_REPEATS_REGION"/>
    <property type="match status" value="1"/>
</dbReference>
<dbReference type="InterPro" id="IPR011047">
    <property type="entry name" value="Quinoprotein_ADH-like_sf"/>
</dbReference>